<evidence type="ECO:0000256" key="4">
    <source>
        <dbReference type="ARBA" id="ARBA00023033"/>
    </source>
</evidence>
<keyword evidence="2" id="KW-0288">FMN</keyword>
<evidence type="ECO:0000256" key="3">
    <source>
        <dbReference type="ARBA" id="ARBA00023002"/>
    </source>
</evidence>
<keyword evidence="3" id="KW-0560">Oxidoreductase</keyword>
<dbReference type="Gene3D" id="3.20.20.30">
    <property type="entry name" value="Luciferase-like domain"/>
    <property type="match status" value="1"/>
</dbReference>
<keyword evidence="7" id="KW-1185">Reference proteome</keyword>
<dbReference type="RefSeq" id="WP_237337929.1">
    <property type="nucleotide sequence ID" value="NZ_BAABCM010000001.1"/>
</dbReference>
<evidence type="ECO:0000256" key="1">
    <source>
        <dbReference type="ARBA" id="ARBA00022630"/>
    </source>
</evidence>
<dbReference type="InterPro" id="IPR051260">
    <property type="entry name" value="Diverse_substr_monoxygenases"/>
</dbReference>
<comment type="caution">
    <text evidence="6">The sequence shown here is derived from an EMBL/GenBank/DDBJ whole genome shotgun (WGS) entry which is preliminary data.</text>
</comment>
<reference evidence="7" key="1">
    <citation type="journal article" date="2019" name="Int. J. Syst. Evol. Microbiol.">
        <title>The Global Catalogue of Microorganisms (GCM) 10K type strain sequencing project: providing services to taxonomists for standard genome sequencing and annotation.</title>
        <authorList>
            <consortium name="The Broad Institute Genomics Platform"/>
            <consortium name="The Broad Institute Genome Sequencing Center for Infectious Disease"/>
            <person name="Wu L."/>
            <person name="Ma J."/>
        </authorList>
    </citation>
    <scope>NUCLEOTIDE SEQUENCE [LARGE SCALE GENOMIC DNA]</scope>
    <source>
        <strain evidence="7">JCM 17017</strain>
    </source>
</reference>
<feature type="compositionally biased region" description="Polar residues" evidence="5">
    <location>
        <begin position="280"/>
        <end position="289"/>
    </location>
</feature>
<dbReference type="PANTHER" id="PTHR30011:SF16">
    <property type="entry name" value="C2H2 FINGER DOMAIN TRANSCRIPTION FACTOR (EUROFUNG)-RELATED"/>
    <property type="match status" value="1"/>
</dbReference>
<proteinExistence type="predicted"/>
<keyword evidence="1" id="KW-0285">Flavoprotein</keyword>
<organism evidence="6 7">
    <name type="scientific">Amycolatopsis tucumanensis</name>
    <dbReference type="NCBI Taxonomy" id="401106"/>
    <lineage>
        <taxon>Bacteria</taxon>
        <taxon>Bacillati</taxon>
        <taxon>Actinomycetota</taxon>
        <taxon>Actinomycetes</taxon>
        <taxon>Pseudonocardiales</taxon>
        <taxon>Pseudonocardiaceae</taxon>
        <taxon>Amycolatopsis</taxon>
    </lineage>
</organism>
<accession>A0ABP7HE60</accession>
<evidence type="ECO:0000256" key="2">
    <source>
        <dbReference type="ARBA" id="ARBA00022643"/>
    </source>
</evidence>
<feature type="region of interest" description="Disordered" evidence="5">
    <location>
        <begin position="267"/>
        <end position="289"/>
    </location>
</feature>
<gene>
    <name evidence="6" type="ORF">GCM10022380_05980</name>
</gene>
<name>A0ABP7HE60_9PSEU</name>
<sequence length="289" mass="29517">MPAPYLALGLAGPHLVELTSSPGLLARWDALPAAFTVLGLDRVDGSAPAGQTLDSSAVGAALAGRTTRGRFLIVASPQRDHPYNLARRVASLGHLSRGRSGLLVGVRDAYAAPERATPARANDAARAVRALEQSWPYDSIVGNRETGILVRSNEIVHVDLGGEFPIAGPLNAPEPPTGASVIAWYGPGAVSPGPVDLVIGEGGSVAVTPLGETPPRDAAGVLLRAAPGQTADELLTAAEELLAEGFRPVGAGPLRAALGLAAPPRRAAGRAAFPVPQPNPSLSTPRSRS</sequence>
<evidence type="ECO:0000256" key="5">
    <source>
        <dbReference type="SAM" id="MobiDB-lite"/>
    </source>
</evidence>
<keyword evidence="4" id="KW-0503">Monooxygenase</keyword>
<evidence type="ECO:0000313" key="6">
    <source>
        <dbReference type="EMBL" id="GAA3792091.1"/>
    </source>
</evidence>
<dbReference type="PANTHER" id="PTHR30011">
    <property type="entry name" value="ALKANESULFONATE MONOOXYGENASE-RELATED"/>
    <property type="match status" value="1"/>
</dbReference>
<evidence type="ECO:0000313" key="7">
    <source>
        <dbReference type="Proteomes" id="UP001501624"/>
    </source>
</evidence>
<dbReference type="Proteomes" id="UP001501624">
    <property type="component" value="Unassembled WGS sequence"/>
</dbReference>
<dbReference type="InterPro" id="IPR036661">
    <property type="entry name" value="Luciferase-like_sf"/>
</dbReference>
<dbReference type="EMBL" id="BAABCM010000001">
    <property type="protein sequence ID" value="GAA3792091.1"/>
    <property type="molecule type" value="Genomic_DNA"/>
</dbReference>
<dbReference type="SUPFAM" id="SSF51679">
    <property type="entry name" value="Bacterial luciferase-like"/>
    <property type="match status" value="1"/>
</dbReference>
<evidence type="ECO:0008006" key="8">
    <source>
        <dbReference type="Google" id="ProtNLM"/>
    </source>
</evidence>
<protein>
    <recommendedName>
        <fullName evidence="8">Luciferase-like monooxygenase</fullName>
    </recommendedName>
</protein>